<evidence type="ECO:0000256" key="2">
    <source>
        <dbReference type="ARBA" id="ARBA00008445"/>
    </source>
</evidence>
<dbReference type="GO" id="GO:0009306">
    <property type="term" value="P:protein secretion"/>
    <property type="evidence" value="ECO:0007669"/>
    <property type="project" value="UniProtKB-UniRule"/>
</dbReference>
<keyword evidence="6 10" id="KW-1133">Transmembrane helix</keyword>
<dbReference type="AlphaFoldDB" id="A0A930W1Q7"/>
<keyword evidence="3 10" id="KW-0813">Transport</keyword>
<keyword evidence="10" id="KW-1003">Cell membrane</keyword>
<dbReference type="PRINTS" id="PR01651">
    <property type="entry name" value="SECGEXPORT"/>
</dbReference>
<dbReference type="Proteomes" id="UP000831562">
    <property type="component" value="Chromosome"/>
</dbReference>
<keyword evidence="5 10" id="KW-0653">Protein transport</keyword>
<evidence type="ECO:0000313" key="13">
    <source>
        <dbReference type="Proteomes" id="UP000772566"/>
    </source>
</evidence>
<dbReference type="GO" id="GO:0015450">
    <property type="term" value="F:protein-transporting ATPase activity"/>
    <property type="evidence" value="ECO:0007669"/>
    <property type="project" value="UniProtKB-UniRule"/>
</dbReference>
<sequence>MGVLNTILLVLFVLSGILTVLLVLAHSGKGTGVSDMIAASMYNASAGSGIMEKNLDRLTVITTTIFLVCAIVMALTFPVGAIG</sequence>
<keyword evidence="8 10" id="KW-0472">Membrane</keyword>
<evidence type="ECO:0000256" key="8">
    <source>
        <dbReference type="ARBA" id="ARBA00023136"/>
    </source>
</evidence>
<protein>
    <recommendedName>
        <fullName evidence="10">Protein-export membrane protein SecG</fullName>
    </recommendedName>
</protein>
<dbReference type="RefSeq" id="WP_035427287.1">
    <property type="nucleotide sequence ID" value="NZ_CAUQBC010000001.1"/>
</dbReference>
<reference evidence="12" key="2">
    <citation type="submission" date="2022-05" db="EMBL/GenBank/DDBJ databases">
        <title>Using nanopore sequencing to obtain complete genomes from saliva samples.</title>
        <authorList>
            <person name="Baker J.L."/>
        </authorList>
    </citation>
    <scope>NUCLEOTIDE SEQUENCE</scope>
    <source>
        <strain evidence="12">JCVI-JB-Lp32</strain>
    </source>
</reference>
<evidence type="ECO:0000256" key="3">
    <source>
        <dbReference type="ARBA" id="ARBA00022448"/>
    </source>
</evidence>
<dbReference type="GO" id="GO:0005886">
    <property type="term" value="C:plasma membrane"/>
    <property type="evidence" value="ECO:0007669"/>
    <property type="project" value="UniProtKB-SubCell"/>
</dbReference>
<dbReference type="NCBIfam" id="TIGR00810">
    <property type="entry name" value="secG"/>
    <property type="match status" value="1"/>
</dbReference>
<evidence type="ECO:0000256" key="4">
    <source>
        <dbReference type="ARBA" id="ARBA00022692"/>
    </source>
</evidence>
<evidence type="ECO:0000256" key="9">
    <source>
        <dbReference type="ARBA" id="ARBA00025182"/>
    </source>
</evidence>
<proteinExistence type="inferred from homology"/>
<dbReference type="InterPro" id="IPR004692">
    <property type="entry name" value="SecG"/>
</dbReference>
<accession>A0A930W1Q7</accession>
<evidence type="ECO:0000256" key="6">
    <source>
        <dbReference type="ARBA" id="ARBA00022989"/>
    </source>
</evidence>
<evidence type="ECO:0000256" key="1">
    <source>
        <dbReference type="ARBA" id="ARBA00004141"/>
    </source>
</evidence>
<feature type="transmembrane region" description="Helical" evidence="10">
    <location>
        <begin position="58"/>
        <end position="82"/>
    </location>
</feature>
<dbReference type="EMBL" id="JABZGT010000031">
    <property type="protein sequence ID" value="MBF4808823.1"/>
    <property type="molecule type" value="Genomic_DNA"/>
</dbReference>
<reference evidence="11" key="1">
    <citation type="submission" date="2020-04" db="EMBL/GenBank/DDBJ databases">
        <title>Deep metagenomics examines the oral microbiome during advanced dental caries in children, revealing novel taxa and co-occurrences with host molecules.</title>
        <authorList>
            <person name="Baker J.L."/>
            <person name="Morton J.T."/>
            <person name="Dinis M."/>
            <person name="Alvarez R."/>
            <person name="Tran N.C."/>
            <person name="Knight R."/>
            <person name="Edlund A."/>
        </authorList>
    </citation>
    <scope>NUCLEOTIDE SEQUENCE</scope>
    <source>
        <strain evidence="11">JCVI_22A_bin.2</strain>
    </source>
</reference>
<comment type="similarity">
    <text evidence="2 10">Belongs to the SecG family.</text>
</comment>
<evidence type="ECO:0000313" key="11">
    <source>
        <dbReference type="EMBL" id="MBF4808823.1"/>
    </source>
</evidence>
<evidence type="ECO:0000256" key="10">
    <source>
        <dbReference type="RuleBase" id="RU365087"/>
    </source>
</evidence>
<evidence type="ECO:0000256" key="5">
    <source>
        <dbReference type="ARBA" id="ARBA00022927"/>
    </source>
</evidence>
<dbReference type="EMBL" id="CP097092">
    <property type="protein sequence ID" value="UQF77669.1"/>
    <property type="molecule type" value="Genomic_DNA"/>
</dbReference>
<gene>
    <name evidence="11" type="primary">secG</name>
    <name evidence="11" type="ORF">HXK23_01135</name>
    <name evidence="12" type="ORF">M3I19_05095</name>
</gene>
<dbReference type="Proteomes" id="UP000772566">
    <property type="component" value="Unassembled WGS sequence"/>
</dbReference>
<feature type="transmembrane region" description="Helical" evidence="10">
    <location>
        <begin position="6"/>
        <end position="25"/>
    </location>
</feature>
<name>A0A930W1Q7_9ACTN</name>
<comment type="subcellular location">
    <subcellularLocation>
        <location evidence="10">Cell membrane</location>
        <topology evidence="10">Multi-pass membrane protein</topology>
    </subcellularLocation>
    <subcellularLocation>
        <location evidence="1">Membrane</location>
        <topology evidence="1">Multi-pass membrane protein</topology>
    </subcellularLocation>
</comment>
<keyword evidence="4 10" id="KW-0812">Transmembrane</keyword>
<evidence type="ECO:0000313" key="12">
    <source>
        <dbReference type="EMBL" id="UQF77669.1"/>
    </source>
</evidence>
<evidence type="ECO:0000256" key="7">
    <source>
        <dbReference type="ARBA" id="ARBA00023010"/>
    </source>
</evidence>
<organism evidence="11 13">
    <name type="scientific">Lancefieldella parvula</name>
    <dbReference type="NCBI Taxonomy" id="1382"/>
    <lineage>
        <taxon>Bacteria</taxon>
        <taxon>Bacillati</taxon>
        <taxon>Actinomycetota</taxon>
        <taxon>Coriobacteriia</taxon>
        <taxon>Coriobacteriales</taxon>
        <taxon>Atopobiaceae</taxon>
        <taxon>Lancefieldella</taxon>
    </lineage>
</organism>
<dbReference type="Pfam" id="PF03840">
    <property type="entry name" value="SecG"/>
    <property type="match status" value="1"/>
</dbReference>
<comment type="function">
    <text evidence="9 10">Involved in protein export. Participates in an early event of protein translocation.</text>
</comment>
<keyword evidence="7 10" id="KW-0811">Translocation</keyword>